<name>A0A0G4FEK4_VITBC</name>
<accession>A0A0G4FEK4</accession>
<dbReference type="OMA" id="CKWQMAL"/>
<dbReference type="VEuPathDB" id="CryptoDB:Vbra_9074"/>
<dbReference type="AlphaFoldDB" id="A0A0G4FEK4"/>
<keyword evidence="3" id="KW-1185">Reference proteome</keyword>
<evidence type="ECO:0000313" key="3">
    <source>
        <dbReference type="Proteomes" id="UP000041254"/>
    </source>
</evidence>
<gene>
    <name evidence="2" type="ORF">Vbra_9074</name>
</gene>
<dbReference type="InParanoid" id="A0A0G4FEK4"/>
<dbReference type="Proteomes" id="UP000041254">
    <property type="component" value="Unassembled WGS sequence"/>
</dbReference>
<dbReference type="EMBL" id="CDMY01000415">
    <property type="protein sequence ID" value="CEM11404.1"/>
    <property type="molecule type" value="Genomic_DNA"/>
</dbReference>
<proteinExistence type="predicted"/>
<feature type="coiled-coil region" evidence="1">
    <location>
        <begin position="42"/>
        <end position="121"/>
    </location>
</feature>
<evidence type="ECO:0000313" key="2">
    <source>
        <dbReference type="EMBL" id="CEM11404.1"/>
    </source>
</evidence>
<dbReference type="PhylomeDB" id="A0A0G4FEK4"/>
<organism evidence="2 3">
    <name type="scientific">Vitrella brassicaformis (strain CCMP3155)</name>
    <dbReference type="NCBI Taxonomy" id="1169540"/>
    <lineage>
        <taxon>Eukaryota</taxon>
        <taxon>Sar</taxon>
        <taxon>Alveolata</taxon>
        <taxon>Colpodellida</taxon>
        <taxon>Vitrellaceae</taxon>
        <taxon>Vitrella</taxon>
    </lineage>
</organism>
<feature type="coiled-coil region" evidence="1">
    <location>
        <begin position="268"/>
        <end position="295"/>
    </location>
</feature>
<dbReference type="OrthoDB" id="1845386at2759"/>
<protein>
    <submittedName>
        <fullName evidence="2">Uncharacterized protein</fullName>
    </submittedName>
</protein>
<reference evidence="2 3" key="1">
    <citation type="submission" date="2014-11" db="EMBL/GenBank/DDBJ databases">
        <authorList>
            <person name="Zhu J."/>
            <person name="Qi W."/>
            <person name="Song R."/>
        </authorList>
    </citation>
    <scope>NUCLEOTIDE SEQUENCE [LARGE SCALE GENOMIC DNA]</scope>
</reference>
<keyword evidence="1" id="KW-0175">Coiled coil</keyword>
<evidence type="ECO:0000256" key="1">
    <source>
        <dbReference type="SAM" id="Coils"/>
    </source>
</evidence>
<sequence length="599" mass="68908">MHNDVLSTSGSQLFKIPTVRFPYSEMMEETPDWDDEKNAKIAAAQPNRVRELEHELEELQRQKGKTDEENAALKNDIRAVTNEKERMETDTQNLRRCNSELRQHLELAEQNETNIRELLQQQSTALSEQFPQVLQRMSRLEERHEELNSTVMTELPRLKPPPSRADEKLTEVLQKLCHLEDVEAKMTDMLVSMNTKEAAQASSPTSPRNRAVVQEIVKELRAGFEEPLQRLGTLPAAFEAEVQRFGKLHGDMEGVLCHQADATQPSTVDDSPRERDELEKEVERLKEVVAIVSKERDTFRDMIKSSEAERVCTMEMLFGKLDVANQQVYTLKAERIKQQEHFDEMRQMYRDETDSKDKRLAELDGRLQTKEAELAEQDRQIGKMRKELELTKAAESRLANANARAAESAAALNKEKEDVTARLADKDSEVFAANERERAALDHVEELEERVASLTKHVAELDAQLEQKDEALRKAQVEIQQEKEARRRLDDETQQRLTTLQALNDDIEEKTKIAAYLLWRSNPHRGADNERNYFEKYAQTRSRAFESICLQFLQAHQEAALLEFLKAKFQQLRQGGQDSVAATQPPQQNALLLDLPARC</sequence>
<feature type="coiled-coil region" evidence="1">
    <location>
        <begin position="360"/>
        <end position="492"/>
    </location>
</feature>